<keyword evidence="1" id="KW-0238">DNA-binding</keyword>
<sequence>MKQFNSSSILSSTIIGLSIVISSFIVAGVNGPDAVPVSNVNMPIVNKPLMNIAETAQYLNLTEKQVRTIISSEEQVLKATSSYEGMMFPVIRIDGEIYVGTEELKEWVHQAVSLKKEYDLKL</sequence>
<keyword evidence="2" id="KW-1185">Reference proteome</keyword>
<dbReference type="Proteomes" id="UP001631969">
    <property type="component" value="Unassembled WGS sequence"/>
</dbReference>
<dbReference type="EMBL" id="JBJURJ010000017">
    <property type="protein sequence ID" value="MFM9331293.1"/>
    <property type="molecule type" value="Genomic_DNA"/>
</dbReference>
<organism evidence="1 2">
    <name type="scientific">Paenibacillus mesotrionivorans</name>
    <dbReference type="NCBI Taxonomy" id="3160968"/>
    <lineage>
        <taxon>Bacteria</taxon>
        <taxon>Bacillati</taxon>
        <taxon>Bacillota</taxon>
        <taxon>Bacilli</taxon>
        <taxon>Bacillales</taxon>
        <taxon>Paenibacillaceae</taxon>
        <taxon>Paenibacillus</taxon>
    </lineage>
</organism>
<protein>
    <submittedName>
        <fullName evidence="1">DNA-binding protein</fullName>
    </submittedName>
</protein>
<reference evidence="1" key="1">
    <citation type="submission" date="2024-12" db="EMBL/GenBank/DDBJ databases">
        <authorList>
            <person name="Wu N."/>
        </authorList>
    </citation>
    <scope>NUCLEOTIDE SEQUENCE</scope>
    <source>
        <strain evidence="1">P15</strain>
    </source>
</reference>
<comment type="caution">
    <text evidence="1">The sequence shown here is derived from an EMBL/GenBank/DDBJ whole genome shotgun (WGS) entry which is preliminary data.</text>
</comment>
<accession>A0ACC7P2S0</accession>
<evidence type="ECO:0000313" key="1">
    <source>
        <dbReference type="EMBL" id="MFM9331293.1"/>
    </source>
</evidence>
<proteinExistence type="predicted"/>
<name>A0ACC7P2S0_9BACL</name>
<evidence type="ECO:0000313" key="2">
    <source>
        <dbReference type="Proteomes" id="UP001631969"/>
    </source>
</evidence>
<gene>
    <name evidence="1" type="ORF">ACI1P1_23645</name>
</gene>